<comment type="caution">
    <text evidence="8">The sequence shown here is derived from an EMBL/GenBank/DDBJ whole genome shotgun (WGS) entry which is preliminary data.</text>
</comment>
<proteinExistence type="predicted"/>
<keyword evidence="9" id="KW-1185">Reference proteome</keyword>
<dbReference type="PROSITE" id="PS51379">
    <property type="entry name" value="4FE4S_FER_2"/>
    <property type="match status" value="2"/>
</dbReference>
<dbReference type="EC" id="1.1.99.14" evidence="6"/>
<keyword evidence="8" id="KW-0560">Oxidoreductase</keyword>
<evidence type="ECO:0000259" key="7">
    <source>
        <dbReference type="PROSITE" id="PS51379"/>
    </source>
</evidence>
<dbReference type="GO" id="GO:0019154">
    <property type="term" value="F:glycolate dehydrogenase activity"/>
    <property type="evidence" value="ECO:0007669"/>
    <property type="project" value="UniProtKB-EC"/>
</dbReference>
<feature type="domain" description="4Fe-4S ferredoxin-type" evidence="7">
    <location>
        <begin position="66"/>
        <end position="89"/>
    </location>
</feature>
<keyword evidence="5 6" id="KW-0411">Iron-sulfur</keyword>
<dbReference type="PIRSF" id="PIRSF000139">
    <property type="entry name" value="Glc_ox_4Fe-4S"/>
    <property type="match status" value="1"/>
</dbReference>
<dbReference type="RefSeq" id="WP_284102442.1">
    <property type="nucleotide sequence ID" value="NZ_JARRAF010000031.1"/>
</dbReference>
<evidence type="ECO:0000313" key="8">
    <source>
        <dbReference type="EMBL" id="MDK2126128.1"/>
    </source>
</evidence>
<dbReference type="InterPro" id="IPR004017">
    <property type="entry name" value="Cys_rich_dom"/>
</dbReference>
<keyword evidence="6" id="KW-0249">Electron transport</keyword>
<gene>
    <name evidence="8" type="primary">glcF</name>
    <name evidence="8" type="ORF">PZA18_18965</name>
</gene>
<dbReference type="InterPro" id="IPR017900">
    <property type="entry name" value="4Fe4S_Fe_S_CS"/>
</dbReference>
<keyword evidence="2 6" id="KW-0479">Metal-binding</keyword>
<reference evidence="8" key="1">
    <citation type="submission" date="2023-03" db="EMBL/GenBank/DDBJ databases">
        <title>Chitinimonas shenzhenensis gen. nov., sp. nov., a novel member of family Burkholderiaceae isolated from activated sludge collected in Shen Zhen, China.</title>
        <authorList>
            <person name="Wang X."/>
        </authorList>
    </citation>
    <scope>NUCLEOTIDE SEQUENCE</scope>
    <source>
        <strain evidence="8">DQS-5</strain>
    </source>
</reference>
<dbReference type="Pfam" id="PF13183">
    <property type="entry name" value="Fer4_8"/>
    <property type="match status" value="1"/>
</dbReference>
<dbReference type="InterPro" id="IPR012257">
    <property type="entry name" value="Glc_ox_4Fe-4S"/>
</dbReference>
<keyword evidence="1 6" id="KW-0004">4Fe-4S</keyword>
<dbReference type="InterPro" id="IPR009051">
    <property type="entry name" value="Helical_ferredxn"/>
</dbReference>
<accession>A0ABT7E464</accession>
<comment type="catalytic activity">
    <reaction evidence="6">
        <text>glycolate + A = glyoxylate + AH2</text>
        <dbReference type="Rhea" id="RHEA:21264"/>
        <dbReference type="ChEBI" id="CHEBI:13193"/>
        <dbReference type="ChEBI" id="CHEBI:17499"/>
        <dbReference type="ChEBI" id="CHEBI:29805"/>
        <dbReference type="ChEBI" id="CHEBI:36655"/>
        <dbReference type="EC" id="1.1.99.14"/>
    </reaction>
</comment>
<comment type="function">
    <text evidence="6">Component of a complex that catalyzes the oxidation of glycolate to glyoxylate.</text>
</comment>
<dbReference type="PANTHER" id="PTHR32479">
    <property type="entry name" value="GLYCOLATE OXIDASE IRON-SULFUR SUBUNIT"/>
    <property type="match status" value="1"/>
</dbReference>
<feature type="domain" description="4Fe-4S ferredoxin-type" evidence="7">
    <location>
        <begin position="16"/>
        <end position="46"/>
    </location>
</feature>
<evidence type="ECO:0000256" key="1">
    <source>
        <dbReference type="ARBA" id="ARBA00022485"/>
    </source>
</evidence>
<dbReference type="InterPro" id="IPR017896">
    <property type="entry name" value="4Fe4S_Fe-S-bd"/>
</dbReference>
<protein>
    <recommendedName>
        <fullName evidence="6">Glycolate oxidase iron-sulfur subunit</fullName>
        <ecNumber evidence="6">1.1.99.14</ecNumber>
    </recommendedName>
</protein>
<comment type="catalytic activity">
    <reaction evidence="6">
        <text>(R)-lactate + A = pyruvate + AH2</text>
        <dbReference type="Rhea" id="RHEA:15089"/>
        <dbReference type="ChEBI" id="CHEBI:13193"/>
        <dbReference type="ChEBI" id="CHEBI:15361"/>
        <dbReference type="ChEBI" id="CHEBI:16004"/>
        <dbReference type="ChEBI" id="CHEBI:17499"/>
    </reaction>
</comment>
<keyword evidence="3" id="KW-0677">Repeat</keyword>
<evidence type="ECO:0000256" key="4">
    <source>
        <dbReference type="ARBA" id="ARBA00023004"/>
    </source>
</evidence>
<name>A0ABT7E464_9NEIS</name>
<dbReference type="PROSITE" id="PS00198">
    <property type="entry name" value="4FE4S_FER_1"/>
    <property type="match status" value="1"/>
</dbReference>
<evidence type="ECO:0000313" key="9">
    <source>
        <dbReference type="Proteomes" id="UP001172778"/>
    </source>
</evidence>
<dbReference type="Gene3D" id="1.10.1060.10">
    <property type="entry name" value="Alpha-helical ferredoxin"/>
    <property type="match status" value="1"/>
</dbReference>
<dbReference type="Pfam" id="PF02754">
    <property type="entry name" value="CCG"/>
    <property type="match status" value="2"/>
</dbReference>
<organism evidence="8 9">
    <name type="scientific">Parachitinimonas caeni</name>
    <dbReference type="NCBI Taxonomy" id="3031301"/>
    <lineage>
        <taxon>Bacteria</taxon>
        <taxon>Pseudomonadati</taxon>
        <taxon>Pseudomonadota</taxon>
        <taxon>Betaproteobacteria</taxon>
        <taxon>Neisseriales</taxon>
        <taxon>Chitinibacteraceae</taxon>
        <taxon>Parachitinimonas</taxon>
    </lineage>
</organism>
<dbReference type="SUPFAM" id="SSF54862">
    <property type="entry name" value="4Fe-4S ferredoxins"/>
    <property type="match status" value="1"/>
</dbReference>
<dbReference type="Proteomes" id="UP001172778">
    <property type="component" value="Unassembled WGS sequence"/>
</dbReference>
<dbReference type="PANTHER" id="PTHR32479:SF17">
    <property type="entry name" value="GLYCOLATE OXIDASE IRON-SULFUR SUBUNIT"/>
    <property type="match status" value="1"/>
</dbReference>
<comment type="cofactor">
    <cofactor evidence="6">
        <name>[4Fe-4S] cluster</name>
        <dbReference type="ChEBI" id="CHEBI:49883"/>
    </cofactor>
    <text evidence="6">Binds 2 [4Fe-4S] clusters.</text>
</comment>
<sequence length="408" mass="44483">MQTRLAAPYRNTAEGIEAESILRSCVHCGFCLATCPTYQLLGNELDSPRGRIYLIKQVLEGATPSAQTLLHLDRCLSCRACETTCPSGVRYGRLLDIGRELVARQTGRPSLKRWQRQLLIAGLRRPRLFKLGLAIGQHSRPILQGLAPALAEKIPLPVATINWQPRSHPRKMILHEGCVQPGLAPSIHLATRRLLDACGIEAISPPPQCCGALAHHLGDSHCSHDDMRRLIDTVWPLIEAGAEALVSTASGCGAMLADYATLLQDDPAYADKARRLHALFRDISDVLRQELPTLQARLTPSRPGPIVFQAPCSLQHALRRKGKVEALLTELGYTLLPVADAHLCCGSAGTYSLLQPEIATALRRNKLGHLLANQPCCIATANIGCMQHLQAASPIPVRHWVELVAEAL</sequence>
<dbReference type="NCBIfam" id="NF008434">
    <property type="entry name" value="PRK11274.1"/>
    <property type="match status" value="1"/>
</dbReference>
<evidence type="ECO:0000256" key="3">
    <source>
        <dbReference type="ARBA" id="ARBA00022737"/>
    </source>
</evidence>
<evidence type="ECO:0000256" key="5">
    <source>
        <dbReference type="ARBA" id="ARBA00023014"/>
    </source>
</evidence>
<evidence type="ECO:0000256" key="2">
    <source>
        <dbReference type="ARBA" id="ARBA00022723"/>
    </source>
</evidence>
<evidence type="ECO:0000256" key="6">
    <source>
        <dbReference type="PIRNR" id="PIRNR000139"/>
    </source>
</evidence>
<dbReference type="EMBL" id="JARRAF010000031">
    <property type="protein sequence ID" value="MDK2126128.1"/>
    <property type="molecule type" value="Genomic_DNA"/>
</dbReference>
<keyword evidence="4 6" id="KW-0408">Iron</keyword>
<keyword evidence="6" id="KW-0813">Transport</keyword>